<dbReference type="InterPro" id="IPR003439">
    <property type="entry name" value="ABC_transporter-like_ATP-bd"/>
</dbReference>
<feature type="domain" description="ABC transporter" evidence="4">
    <location>
        <begin position="20"/>
        <end position="95"/>
    </location>
</feature>
<comment type="caution">
    <text evidence="5">The sequence shown here is derived from an EMBL/GenBank/DDBJ whole genome shotgun (WGS) entry which is preliminary data.</text>
</comment>
<evidence type="ECO:0000313" key="5">
    <source>
        <dbReference type="EMBL" id="GAC42328.1"/>
    </source>
</evidence>
<name>M9M4T7_PAEPP</name>
<gene>
    <name evidence="5" type="ORF">PPOP_1685</name>
</gene>
<dbReference type="SUPFAM" id="SSF52540">
    <property type="entry name" value="P-loop containing nucleoside triphosphate hydrolases"/>
    <property type="match status" value="1"/>
</dbReference>
<dbReference type="RefSeq" id="WP_006285749.1">
    <property type="nucleotide sequence ID" value="NZ_BALG01000087.1"/>
</dbReference>
<dbReference type="InterPro" id="IPR051782">
    <property type="entry name" value="ABC_Transporter_VariousFunc"/>
</dbReference>
<evidence type="ECO:0000256" key="2">
    <source>
        <dbReference type="ARBA" id="ARBA00022741"/>
    </source>
</evidence>
<dbReference type="Pfam" id="PF00005">
    <property type="entry name" value="ABC_tran"/>
    <property type="match status" value="1"/>
</dbReference>
<protein>
    <submittedName>
        <fullName evidence="5">ATPase component</fullName>
    </submittedName>
</protein>
<evidence type="ECO:0000256" key="1">
    <source>
        <dbReference type="ARBA" id="ARBA00022448"/>
    </source>
</evidence>
<dbReference type="PANTHER" id="PTHR42939">
    <property type="entry name" value="ABC TRANSPORTER ATP-BINDING PROTEIN ALBC-RELATED"/>
    <property type="match status" value="1"/>
</dbReference>
<dbReference type="PANTHER" id="PTHR42939:SF1">
    <property type="entry name" value="ABC TRANSPORTER ATP-BINDING PROTEIN ALBC-RELATED"/>
    <property type="match status" value="1"/>
</dbReference>
<organism evidence="5 6">
    <name type="scientific">Paenibacillus popilliae ATCC 14706</name>
    <dbReference type="NCBI Taxonomy" id="1212764"/>
    <lineage>
        <taxon>Bacteria</taxon>
        <taxon>Bacillati</taxon>
        <taxon>Bacillota</taxon>
        <taxon>Bacilli</taxon>
        <taxon>Bacillales</taxon>
        <taxon>Paenibacillaceae</taxon>
        <taxon>Paenibacillus</taxon>
    </lineage>
</organism>
<sequence length="123" mass="13971">MSELIVKNLNKSFGKYKILHSIHLKMNHGLFGLLGPNGAGKTTLMRTLATILIADSGEIQYKGMNWRKQPDEVRQMLGYLPQHFGVFRNISAMECMDYIASLKGIHDKKTEGSKSKLYWIKSI</sequence>
<dbReference type="EMBL" id="BALG01000087">
    <property type="protein sequence ID" value="GAC42328.1"/>
    <property type="molecule type" value="Genomic_DNA"/>
</dbReference>
<accession>M9M4T7</accession>
<keyword evidence="3" id="KW-0067">ATP-binding</keyword>
<proteinExistence type="predicted"/>
<keyword evidence="2" id="KW-0547">Nucleotide-binding</keyword>
<dbReference type="AlphaFoldDB" id="M9M4T7"/>
<evidence type="ECO:0000259" key="4">
    <source>
        <dbReference type="Pfam" id="PF00005"/>
    </source>
</evidence>
<dbReference type="Gene3D" id="3.40.50.300">
    <property type="entry name" value="P-loop containing nucleotide triphosphate hydrolases"/>
    <property type="match status" value="1"/>
</dbReference>
<evidence type="ECO:0000256" key="3">
    <source>
        <dbReference type="ARBA" id="ARBA00022840"/>
    </source>
</evidence>
<keyword evidence="6" id="KW-1185">Reference proteome</keyword>
<evidence type="ECO:0000313" key="6">
    <source>
        <dbReference type="Proteomes" id="UP000029453"/>
    </source>
</evidence>
<dbReference type="GO" id="GO:0016887">
    <property type="term" value="F:ATP hydrolysis activity"/>
    <property type="evidence" value="ECO:0007669"/>
    <property type="project" value="InterPro"/>
</dbReference>
<dbReference type="GO" id="GO:0005524">
    <property type="term" value="F:ATP binding"/>
    <property type="evidence" value="ECO:0007669"/>
    <property type="project" value="UniProtKB-KW"/>
</dbReference>
<keyword evidence="1" id="KW-0813">Transport</keyword>
<dbReference type="OrthoDB" id="9804819at2"/>
<dbReference type="Proteomes" id="UP000029453">
    <property type="component" value="Unassembled WGS sequence"/>
</dbReference>
<dbReference type="InterPro" id="IPR027417">
    <property type="entry name" value="P-loop_NTPase"/>
</dbReference>
<reference evidence="5 6" key="1">
    <citation type="submission" date="2012-10" db="EMBL/GenBank/DDBJ databases">
        <title>Draft Genome Sequence of Paenibacillus popilliae ATCC 14706T.</title>
        <authorList>
            <person name="Iiyama K."/>
            <person name="Mori K."/>
            <person name="Mon H."/>
            <person name="Chieda Y."/>
            <person name="Lee J.M."/>
            <person name="Kusakabe T."/>
            <person name="Tashiro K."/>
            <person name="Asano S."/>
            <person name="Yasunaga-Aoki C."/>
            <person name="Shimizu S."/>
        </authorList>
    </citation>
    <scope>NUCLEOTIDE SEQUENCE [LARGE SCALE GENOMIC DNA]</scope>
    <source>
        <strain evidence="5 6">ATCC 14706</strain>
    </source>
</reference>